<keyword evidence="3" id="KW-1185">Reference proteome</keyword>
<dbReference type="InterPro" id="IPR031161">
    <property type="entry name" value="Peptidase_M60_dom"/>
</dbReference>
<dbReference type="Pfam" id="PF13402">
    <property type="entry name" value="Peptidase_M60"/>
    <property type="match status" value="1"/>
</dbReference>
<dbReference type="PANTHER" id="PTHR15730">
    <property type="entry name" value="EXPERIMENTAL AUTOIMMUNE PROSTATITIS ANTIGEN 2-RELATED"/>
    <property type="match status" value="1"/>
</dbReference>
<protein>
    <recommendedName>
        <fullName evidence="1">Peptidase M60 domain-containing protein</fullName>
    </recommendedName>
</protein>
<sequence length="824" mass="92120">MFSSDSKSDLENAYVSLMRGIKQLDLRGPSIPCDLVLTGDHAFPLAMNKHGQVLLAASMYGLGRIVVLGHEAFLGTLTDFVGGAISWLKQGKSQNISVGVHVHSKHVAEKLHSKFQFKVMNDFSSNQGIGVYVTDAYCVESKAKDIIEFMKSGGGVLIAGQAWSWAEGHPKDNTLLQFMGNKVSGVAGVYFSRHTGDAECIPVYPKIPASWMSVLDFEDDLDFLLQGISEFDLMNGVVASEILIHGPLAFPIGTTPDGRAFLAGAYYGQGRVVTALNTSVTLSLLQGVIGVVPELDQACKVFKNFGLNCEKTKLRKDLSVYVCTAYKGDQIEEIQEFVAEGGGLLLGGHAWHWAQCNKDKNYMTEFAGNKLLNKMGMTLLEKYITDGAYKPPIPSQALKDTYHFRHVLCKFAGHVTKGEELSKHEEEWLTKLSHDCTTYLHLDTIKILNIVATHCNTESNTFYETFLSGGEEWVSTGLYLSPGMKTYISIPASIVDKKWNVQIGCQMDNLMGANVLKRAPRVCERFPVSSEMMLVHNLWGGLIYLVAPPNTQVQGVEVVVQMAVPVPYYKSETKYSSVQPPLPEFENIILTVPSEVIWCLDRPDELAALWDTITRAIADLAVIPHKFKRKERVVCDVQISHGWMHAGYPIMAHREPAQSIVNVEHIKSNPIWGFIHELGHNQQRGCWEFPPHTTECTCNLWSLYVHETVLGFPREQVFRVSDYVKNGGNLKDWNTFVALETYVQLIEKFGWDSIKKVFAAYHTMNNVPKDNKGKMNLYCVTFSETVGMDLTGFFKAWAWPIEGDTEKKLSKLPTWSNHPMTEYK</sequence>
<accession>A0A3B4A2Y9</accession>
<dbReference type="Pfam" id="PF17291">
    <property type="entry name" value="M60-like_N"/>
    <property type="match status" value="1"/>
</dbReference>
<dbReference type="PROSITE" id="PS51723">
    <property type="entry name" value="PEPTIDASE_M60"/>
    <property type="match status" value="1"/>
</dbReference>
<dbReference type="Ensembl" id="ENSPMGT00000012172.1">
    <property type="protein sequence ID" value="ENSPMGP00000011407.1"/>
    <property type="gene ID" value="ENSPMGG00000009434.1"/>
</dbReference>
<dbReference type="AlphaFoldDB" id="A0A3B4A2Y9"/>
<evidence type="ECO:0000259" key="1">
    <source>
        <dbReference type="PROSITE" id="PS51723"/>
    </source>
</evidence>
<proteinExistence type="predicted"/>
<dbReference type="GO" id="GO:0005886">
    <property type="term" value="C:plasma membrane"/>
    <property type="evidence" value="ECO:0007669"/>
    <property type="project" value="TreeGrafter"/>
</dbReference>
<dbReference type="PANTHER" id="PTHR15730:SF5">
    <property type="entry name" value="SI:CH211-210B2.2-RELATED"/>
    <property type="match status" value="1"/>
</dbReference>
<evidence type="ECO:0000313" key="2">
    <source>
        <dbReference type="Ensembl" id="ENSPMGP00000011407.1"/>
    </source>
</evidence>
<feature type="domain" description="Peptidase M60" evidence="1">
    <location>
        <begin position="471"/>
        <end position="750"/>
    </location>
</feature>
<dbReference type="InterPro" id="IPR035423">
    <property type="entry name" value="M60-like_N"/>
</dbReference>
<dbReference type="GO" id="GO:0044325">
    <property type="term" value="F:transmembrane transporter binding"/>
    <property type="evidence" value="ECO:0007669"/>
    <property type="project" value="TreeGrafter"/>
</dbReference>
<dbReference type="SMART" id="SM01276">
    <property type="entry name" value="M60-like"/>
    <property type="match status" value="1"/>
</dbReference>
<reference evidence="2" key="2">
    <citation type="submission" date="2025-09" db="UniProtKB">
        <authorList>
            <consortium name="Ensembl"/>
        </authorList>
    </citation>
    <scope>IDENTIFICATION</scope>
</reference>
<dbReference type="Gene3D" id="1.10.390.30">
    <property type="entry name" value="Peptidase M60, enhancin-like domain 3"/>
    <property type="match status" value="1"/>
</dbReference>
<dbReference type="InterPro" id="IPR042279">
    <property type="entry name" value="Pep_M60_3"/>
</dbReference>
<name>A0A3B4A2Y9_9GOBI</name>
<dbReference type="GO" id="GO:0090314">
    <property type="term" value="P:positive regulation of protein targeting to membrane"/>
    <property type="evidence" value="ECO:0007669"/>
    <property type="project" value="TreeGrafter"/>
</dbReference>
<dbReference type="Proteomes" id="UP000261520">
    <property type="component" value="Unplaced"/>
</dbReference>
<dbReference type="InterPro" id="IPR051244">
    <property type="entry name" value="TCAF"/>
</dbReference>
<evidence type="ECO:0000313" key="3">
    <source>
        <dbReference type="Proteomes" id="UP000261520"/>
    </source>
</evidence>
<reference evidence="2" key="1">
    <citation type="submission" date="2025-08" db="UniProtKB">
        <authorList>
            <consortium name="Ensembl"/>
        </authorList>
    </citation>
    <scope>IDENTIFICATION</scope>
</reference>
<dbReference type="Gene3D" id="3.40.390.80">
    <property type="entry name" value="Peptidase M60, enhancin-like domain 2"/>
    <property type="match status" value="1"/>
</dbReference>
<organism evidence="2 3">
    <name type="scientific">Periophthalmus magnuspinnatus</name>
    <dbReference type="NCBI Taxonomy" id="409849"/>
    <lineage>
        <taxon>Eukaryota</taxon>
        <taxon>Metazoa</taxon>
        <taxon>Chordata</taxon>
        <taxon>Craniata</taxon>
        <taxon>Vertebrata</taxon>
        <taxon>Euteleostomi</taxon>
        <taxon>Actinopterygii</taxon>
        <taxon>Neopterygii</taxon>
        <taxon>Teleostei</taxon>
        <taxon>Neoteleostei</taxon>
        <taxon>Acanthomorphata</taxon>
        <taxon>Gobiaria</taxon>
        <taxon>Gobiiformes</taxon>
        <taxon>Gobioidei</taxon>
        <taxon>Gobiidae</taxon>
        <taxon>Oxudercinae</taxon>
        <taxon>Periophthalmus</taxon>
    </lineage>
</organism>